<reference evidence="1 2" key="1">
    <citation type="submission" date="2024-06" db="EMBL/GenBank/DDBJ databases">
        <title>Aliikangiella maris sp. nov., sp. nov., a phycosphere bacterium isolated from seawater and ecosystem role in Phaeocystis globosa blooms.</title>
        <authorList>
            <person name="Li F."/>
        </authorList>
    </citation>
    <scope>NUCLEOTIDE SEQUENCE [LARGE SCALE GENOMIC DNA]</scope>
    <source>
        <strain evidence="1 2">GXAS 306</strain>
    </source>
</reference>
<protein>
    <recommendedName>
        <fullName evidence="3">DUF4440 domain-containing protein</fullName>
    </recommendedName>
</protein>
<keyword evidence="2" id="KW-1185">Reference proteome</keyword>
<name>A0ABV3MUF0_9GAMM</name>
<comment type="caution">
    <text evidence="1">The sequence shown here is derived from an EMBL/GenBank/DDBJ whole genome shotgun (WGS) entry which is preliminary data.</text>
</comment>
<evidence type="ECO:0008006" key="3">
    <source>
        <dbReference type="Google" id="ProtNLM"/>
    </source>
</evidence>
<organism evidence="1 2">
    <name type="scientific">Aliikangiella maris</name>
    <dbReference type="NCBI Taxonomy" id="3162458"/>
    <lineage>
        <taxon>Bacteria</taxon>
        <taxon>Pseudomonadati</taxon>
        <taxon>Pseudomonadota</taxon>
        <taxon>Gammaproteobacteria</taxon>
        <taxon>Oceanospirillales</taxon>
        <taxon>Pleioneaceae</taxon>
        <taxon>Aliikangiella</taxon>
    </lineage>
</organism>
<accession>A0ABV3MUF0</accession>
<dbReference type="Proteomes" id="UP001554427">
    <property type="component" value="Unassembled WGS sequence"/>
</dbReference>
<sequence length="183" mass="20554">MQHKGKIVVKVIQKVLLIVMLISTENIFAIELSKEDVDQIHKDISGMYTAFESGDISLFLKSTHSSIYELVGGKANYESMTVSAIASLMEQGIVFHEATLGKPKRLYLAGDNEVCFVPRVSIMEIQGQKMKSTGFMIAIKKKDSSHWKYLDGSGLRKDQGLLWKLLPELSRDVELPANYIEML</sequence>
<evidence type="ECO:0000313" key="1">
    <source>
        <dbReference type="EMBL" id="MEW4367826.1"/>
    </source>
</evidence>
<evidence type="ECO:0000313" key="2">
    <source>
        <dbReference type="Proteomes" id="UP001554427"/>
    </source>
</evidence>
<dbReference type="RefSeq" id="WP_353898226.1">
    <property type="nucleotide sequence ID" value="NZ_JBEVCJ010000152.1"/>
</dbReference>
<dbReference type="EMBL" id="JBFDAH010000037">
    <property type="protein sequence ID" value="MEW4367826.1"/>
    <property type="molecule type" value="Genomic_DNA"/>
</dbReference>
<gene>
    <name evidence="1" type="ORF">ABVT42_20300</name>
</gene>
<proteinExistence type="predicted"/>